<evidence type="ECO:0000313" key="2">
    <source>
        <dbReference type="EMBL" id="MCU9612578.1"/>
    </source>
</evidence>
<dbReference type="InterPro" id="IPR021617">
    <property type="entry name" value="DUF3231"/>
</dbReference>
<evidence type="ECO:0000256" key="1">
    <source>
        <dbReference type="SAM" id="Phobius"/>
    </source>
</evidence>
<gene>
    <name evidence="2" type="ORF">OEV98_03245</name>
</gene>
<accession>A0AAE3IQ96</accession>
<dbReference type="AlphaFoldDB" id="A0AAE3IQ96"/>
<dbReference type="EMBL" id="JAOUSF010000001">
    <property type="protein sequence ID" value="MCU9612578.1"/>
    <property type="molecule type" value="Genomic_DNA"/>
</dbReference>
<dbReference type="Pfam" id="PF11553">
    <property type="entry name" value="DUF3231"/>
    <property type="match status" value="2"/>
</dbReference>
<dbReference type="InterPro" id="IPR012347">
    <property type="entry name" value="Ferritin-like"/>
</dbReference>
<dbReference type="Gene3D" id="1.20.1260.10">
    <property type="match status" value="2"/>
</dbReference>
<evidence type="ECO:0000313" key="3">
    <source>
        <dbReference type="Proteomes" id="UP001209318"/>
    </source>
</evidence>
<keyword evidence="1" id="KW-0472">Membrane</keyword>
<protein>
    <submittedName>
        <fullName evidence="2">DUF3231 family protein</fullName>
    </submittedName>
</protein>
<dbReference type="RefSeq" id="WP_263071764.1">
    <property type="nucleotide sequence ID" value="NZ_JAOUSF010000001.1"/>
</dbReference>
<sequence length="339" mass="38860">METEHNPELTGPEITSLWTHYQSESLNLRINSYLLKHIEEVNSELKELFQGATSQANKNLQEIKAIFERIGYPIPQGFTEQDVHLDTQKLFTDNFSLKFLHEMSIHGLSAYSIALTVSTRQDMRQFYQDKINFGIQLFNQTIELLLAKGLYNRPPSLPIPVGIDFIKTANFFDGFFQDKRALNGSEISNIFFNLEKSIVTKALLIGFHQVVKSSEAKKILANGIKVKEKHIDTFSHILTTDNLPAPPILDAEVTSSTIPPFSDKLMMYMTGFLFNTAIAYYGAGMGTTMRSDLIVKYEQFILEDLKFVENWTDFMIKNQWLEQPPKAMDRKNLAEEKPR</sequence>
<organism evidence="2 3">
    <name type="scientific">Perspicuibacillus lycopersici</name>
    <dbReference type="NCBI Taxonomy" id="1325689"/>
    <lineage>
        <taxon>Bacteria</taxon>
        <taxon>Bacillati</taxon>
        <taxon>Bacillota</taxon>
        <taxon>Bacilli</taxon>
        <taxon>Bacillales</taxon>
        <taxon>Bacillaceae</taxon>
        <taxon>Perspicuibacillus</taxon>
    </lineage>
</organism>
<dbReference type="Proteomes" id="UP001209318">
    <property type="component" value="Unassembled WGS sequence"/>
</dbReference>
<feature type="transmembrane region" description="Helical" evidence="1">
    <location>
        <begin position="265"/>
        <end position="283"/>
    </location>
</feature>
<keyword evidence="1" id="KW-0812">Transmembrane</keyword>
<comment type="caution">
    <text evidence="2">The sequence shown here is derived from an EMBL/GenBank/DDBJ whole genome shotgun (WGS) entry which is preliminary data.</text>
</comment>
<keyword evidence="1" id="KW-1133">Transmembrane helix</keyword>
<reference evidence="2" key="1">
    <citation type="submission" date="2022-10" db="EMBL/GenBank/DDBJ databases">
        <title>Description of Fervidibacillus gen. nov. in the family Fervidibacillaceae fam. nov. with two species, Fervidibacillus albus sp. nov., and Fervidibacillus halotolerans sp. nov., isolated from tidal flat sediments.</title>
        <authorList>
            <person name="Kwon K.K."/>
            <person name="Yang S.-H."/>
        </authorList>
    </citation>
    <scope>NUCLEOTIDE SEQUENCE</scope>
    <source>
        <strain evidence="2">JCM 19140</strain>
    </source>
</reference>
<name>A0AAE3IQ96_9BACI</name>
<proteinExistence type="predicted"/>
<keyword evidence="3" id="KW-1185">Reference proteome</keyword>